<gene>
    <name evidence="10" type="ORF">FB566_2764</name>
</gene>
<name>A0A543AXC9_9ACTN</name>
<dbReference type="PANTHER" id="PTHR31563">
    <property type="entry name" value="ION CHANNEL POLLUX-RELATED"/>
    <property type="match status" value="1"/>
</dbReference>
<dbReference type="InterPro" id="IPR010420">
    <property type="entry name" value="CASTOR/POLLUX/SYM8_dom"/>
</dbReference>
<evidence type="ECO:0000256" key="3">
    <source>
        <dbReference type="ARBA" id="ARBA00022692"/>
    </source>
</evidence>
<feature type="transmembrane region" description="Helical" evidence="8">
    <location>
        <begin position="82"/>
        <end position="108"/>
    </location>
</feature>
<keyword evidence="2" id="KW-0813">Transport</keyword>
<dbReference type="GO" id="GO:0034220">
    <property type="term" value="P:monoatomic ion transmembrane transport"/>
    <property type="evidence" value="ECO:0007669"/>
    <property type="project" value="UniProtKB-KW"/>
</dbReference>
<evidence type="ECO:0000259" key="9">
    <source>
        <dbReference type="Pfam" id="PF06241"/>
    </source>
</evidence>
<dbReference type="InterPro" id="IPR036291">
    <property type="entry name" value="NAD(P)-bd_dom_sf"/>
</dbReference>
<dbReference type="InterPro" id="IPR044849">
    <property type="entry name" value="CASTOR/POLLUX/SYM8-like"/>
</dbReference>
<evidence type="ECO:0000256" key="8">
    <source>
        <dbReference type="SAM" id="Phobius"/>
    </source>
</evidence>
<proteinExistence type="predicted"/>
<evidence type="ECO:0000256" key="7">
    <source>
        <dbReference type="ARBA" id="ARBA00023303"/>
    </source>
</evidence>
<comment type="subcellular location">
    <subcellularLocation>
        <location evidence="1">Endomembrane system</location>
        <topology evidence="1">Multi-pass membrane protein</topology>
    </subcellularLocation>
</comment>
<dbReference type="PANTHER" id="PTHR31563:SF10">
    <property type="entry name" value="ION CHANNEL POLLUX-RELATED"/>
    <property type="match status" value="1"/>
</dbReference>
<dbReference type="RefSeq" id="WP_142039758.1">
    <property type="nucleotide sequence ID" value="NZ_VFOW01000001.1"/>
</dbReference>
<accession>A0A543AXC9</accession>
<evidence type="ECO:0000256" key="4">
    <source>
        <dbReference type="ARBA" id="ARBA00022989"/>
    </source>
</evidence>
<dbReference type="Gene3D" id="3.40.50.720">
    <property type="entry name" value="NAD(P)-binding Rossmann-like Domain"/>
    <property type="match status" value="2"/>
</dbReference>
<evidence type="ECO:0000256" key="2">
    <source>
        <dbReference type="ARBA" id="ARBA00022448"/>
    </source>
</evidence>
<keyword evidence="5" id="KW-0406">Ion transport</keyword>
<evidence type="ECO:0000256" key="5">
    <source>
        <dbReference type="ARBA" id="ARBA00023065"/>
    </source>
</evidence>
<keyword evidence="11" id="KW-1185">Reference proteome</keyword>
<dbReference type="GO" id="GO:0012505">
    <property type="term" value="C:endomembrane system"/>
    <property type="evidence" value="ECO:0007669"/>
    <property type="project" value="UniProtKB-SubCell"/>
</dbReference>
<keyword evidence="4 8" id="KW-1133">Transmembrane helix</keyword>
<reference evidence="10 11" key="1">
    <citation type="submission" date="2019-06" db="EMBL/GenBank/DDBJ databases">
        <title>Sequencing the genomes of 1000 actinobacteria strains.</title>
        <authorList>
            <person name="Klenk H.-P."/>
        </authorList>
    </citation>
    <scope>NUCLEOTIDE SEQUENCE [LARGE SCALE GENOMIC DNA]</scope>
    <source>
        <strain evidence="10 11">DSM 45928</strain>
    </source>
</reference>
<dbReference type="EMBL" id="VFOW01000001">
    <property type="protein sequence ID" value="TQL77213.1"/>
    <property type="molecule type" value="Genomic_DNA"/>
</dbReference>
<dbReference type="AlphaFoldDB" id="A0A543AXC9"/>
<organism evidence="10 11">
    <name type="scientific">Stackebrandtia endophytica</name>
    <dbReference type="NCBI Taxonomy" id="1496996"/>
    <lineage>
        <taxon>Bacteria</taxon>
        <taxon>Bacillati</taxon>
        <taxon>Actinomycetota</taxon>
        <taxon>Actinomycetes</taxon>
        <taxon>Glycomycetales</taxon>
        <taxon>Glycomycetaceae</taxon>
        <taxon>Stackebrandtia</taxon>
    </lineage>
</organism>
<dbReference type="Proteomes" id="UP000317043">
    <property type="component" value="Unassembled WGS sequence"/>
</dbReference>
<dbReference type="SUPFAM" id="SSF51735">
    <property type="entry name" value="NAD(P)-binding Rossmann-fold domains"/>
    <property type="match status" value="1"/>
</dbReference>
<keyword evidence="3 8" id="KW-0812">Transmembrane</keyword>
<sequence length="625" mass="67349">MSAPTVRQKLRYAFDNTMSKGTKALIAWLLIVTTVLVLVGGTLAVVISSQDDNGGFGSSLWAAFMHVLDPSLIASDTTGGGFLIAMLIIALCGIVIVSCLVGILTTGLDAKLTELRKGRSLVVESGHTVVLGWSDQVFTIISELVEANESERRACIAILADKDKVEMEDEIRDKIADLKTTKIICRTGDPADPDDIRIVNLATAASVILLTSDEPDPDAQLVRSLLAVTQGADDSQAHVVGSVADNRNLPAARLAGGRRAHLIDATDMMARLMVQTCRQSGLSVVYTDLLDFGGDEMYFTEQPQLVGWSFGQVLNAFATSTVMGVKTADGRTYLNPPARAVIQPGDQIIVIAEDDSTIALDGTPSPPNEAAIMARGEASSRPERTLILGWNARGATMLRQLDAYVAPGSVTDVVSANASMSDQIREVGPTMTVQSLNFKADDPTNRSVLESLGVGGYHHIIALCGDDVEPPLADSRTLVTLLHLRDMGERSGTRFPVVSEMADDRNRGLAQVTQADDFIVSEKLVSLMMTQTSENPHLTDVFTQLFDPEGSEIYLKPSEYYIRPGFPVDMYTIVESAKRRSEVALGYRLASQSNQAPNYGIFLNPVKSQTVTFQPGDKVIVLAED</sequence>
<dbReference type="OrthoDB" id="305351at2"/>
<evidence type="ECO:0000256" key="6">
    <source>
        <dbReference type="ARBA" id="ARBA00023136"/>
    </source>
</evidence>
<protein>
    <submittedName>
        <fullName evidence="10">Castor and Pollux protein voltage-gated ion channel component</fullName>
    </submittedName>
</protein>
<evidence type="ECO:0000256" key="1">
    <source>
        <dbReference type="ARBA" id="ARBA00004127"/>
    </source>
</evidence>
<evidence type="ECO:0000313" key="11">
    <source>
        <dbReference type="Proteomes" id="UP000317043"/>
    </source>
</evidence>
<dbReference type="Pfam" id="PF06241">
    <property type="entry name" value="Castor_Poll_mid"/>
    <property type="match status" value="1"/>
</dbReference>
<feature type="transmembrane region" description="Helical" evidence="8">
    <location>
        <begin position="25"/>
        <end position="47"/>
    </location>
</feature>
<keyword evidence="7" id="KW-0407">Ion channel</keyword>
<dbReference type="InParanoid" id="A0A543AXC9"/>
<feature type="domain" description="CASTOR/POLLUX/SYM8 ion channel conserved" evidence="9">
    <location>
        <begin position="267"/>
        <end position="360"/>
    </location>
</feature>
<evidence type="ECO:0000313" key="10">
    <source>
        <dbReference type="EMBL" id="TQL77213.1"/>
    </source>
</evidence>
<keyword evidence="6 8" id="KW-0472">Membrane</keyword>
<comment type="caution">
    <text evidence="10">The sequence shown here is derived from an EMBL/GenBank/DDBJ whole genome shotgun (WGS) entry which is preliminary data.</text>
</comment>